<evidence type="ECO:0000313" key="3">
    <source>
        <dbReference type="Proteomes" id="UP000185924"/>
    </source>
</evidence>
<feature type="transmembrane region" description="Helical" evidence="1">
    <location>
        <begin position="61"/>
        <end position="80"/>
    </location>
</feature>
<keyword evidence="1" id="KW-0812">Transmembrane</keyword>
<dbReference type="Proteomes" id="UP000185924">
    <property type="component" value="Unassembled WGS sequence"/>
</dbReference>
<dbReference type="STRING" id="1077936.SAMN05421545_0021"/>
<organism evidence="2 3">
    <name type="scientific">Pontibacter lucknowensis</name>
    <dbReference type="NCBI Taxonomy" id="1077936"/>
    <lineage>
        <taxon>Bacteria</taxon>
        <taxon>Pseudomonadati</taxon>
        <taxon>Bacteroidota</taxon>
        <taxon>Cytophagia</taxon>
        <taxon>Cytophagales</taxon>
        <taxon>Hymenobacteraceae</taxon>
        <taxon>Pontibacter</taxon>
    </lineage>
</organism>
<evidence type="ECO:0000256" key="1">
    <source>
        <dbReference type="SAM" id="Phobius"/>
    </source>
</evidence>
<name>A0A1N6SXZ4_9BACT</name>
<evidence type="ECO:0000313" key="2">
    <source>
        <dbReference type="EMBL" id="SIQ45999.1"/>
    </source>
</evidence>
<keyword evidence="3" id="KW-1185">Reference proteome</keyword>
<sequence length="92" mass="9960">MIMKRQLSKIFILGLMMLTLSLVSTEAYSQCAMCRATVESNVGTGSTDSDSQVGAGLNTGILYLMLIPYVLVGTVGFLWYKSSQKKKAARTA</sequence>
<gene>
    <name evidence="2" type="ORF">SAMN05421545_0021</name>
</gene>
<reference evidence="3" key="1">
    <citation type="submission" date="2017-01" db="EMBL/GenBank/DDBJ databases">
        <authorList>
            <person name="Varghese N."/>
            <person name="Submissions S."/>
        </authorList>
    </citation>
    <scope>NUCLEOTIDE SEQUENCE [LARGE SCALE GENOMIC DNA]</scope>
    <source>
        <strain evidence="3">DM9</strain>
    </source>
</reference>
<keyword evidence="1" id="KW-1133">Transmembrane helix</keyword>
<dbReference type="AlphaFoldDB" id="A0A1N6SXZ4"/>
<dbReference type="EMBL" id="FTNM01000001">
    <property type="protein sequence ID" value="SIQ45999.1"/>
    <property type="molecule type" value="Genomic_DNA"/>
</dbReference>
<proteinExistence type="predicted"/>
<accession>A0A1N6SXZ4</accession>
<protein>
    <submittedName>
        <fullName evidence="2">Uncharacterized protein</fullName>
    </submittedName>
</protein>
<keyword evidence="1" id="KW-0472">Membrane</keyword>